<proteinExistence type="predicted"/>
<accession>F8JQH6</accession>
<evidence type="ECO:0000313" key="2">
    <source>
        <dbReference type="Proteomes" id="UP000007842"/>
    </source>
</evidence>
<accession>G8WVR2</accession>
<dbReference type="RefSeq" id="WP_014146151.1">
    <property type="nucleotide sequence ID" value="NC_016111.1"/>
</dbReference>
<keyword evidence="2" id="KW-1185">Reference proteome</keyword>
<dbReference type="Proteomes" id="UP000007842">
    <property type="component" value="Chromosome"/>
</dbReference>
<gene>
    <name evidence="1" type="ordered locus">SCATT_54480</name>
</gene>
<evidence type="ECO:0000313" key="1">
    <source>
        <dbReference type="EMBL" id="AEW97819.1"/>
    </source>
</evidence>
<name>F8JQH6_STREN</name>
<dbReference type="EMBL" id="CP003219">
    <property type="protein sequence ID" value="AEW97819.1"/>
    <property type="molecule type" value="Genomic_DNA"/>
</dbReference>
<protein>
    <submittedName>
        <fullName evidence="1">Uncharacterized protein</fullName>
    </submittedName>
</protein>
<reference evidence="2" key="1">
    <citation type="submission" date="2011-12" db="EMBL/GenBank/DDBJ databases">
        <title>Complete genome sequence of Streptomyces cattleya strain DSM 46488.</title>
        <authorList>
            <person name="Ou H.-Y."/>
            <person name="Li P."/>
            <person name="Zhao C."/>
            <person name="O'Hagan D."/>
            <person name="Deng Z."/>
        </authorList>
    </citation>
    <scope>NUCLEOTIDE SEQUENCE [LARGE SCALE GENOMIC DNA]</scope>
    <source>
        <strain evidence="2">ATCC 35852 / DSM 46488 / JCM 4925 / NBRC 14057 / NRRL 8057</strain>
    </source>
</reference>
<dbReference type="KEGG" id="sct:SCAT_5449"/>
<organism evidence="1 2">
    <name type="scientific">Streptantibioticus cattleyicolor (strain ATCC 35852 / DSM 46488 / JCM 4925 / NBRC 14057 / NRRL 8057)</name>
    <name type="common">Streptomyces cattleya</name>
    <dbReference type="NCBI Taxonomy" id="1003195"/>
    <lineage>
        <taxon>Bacteria</taxon>
        <taxon>Bacillati</taxon>
        <taxon>Actinomycetota</taxon>
        <taxon>Actinomycetes</taxon>
        <taxon>Kitasatosporales</taxon>
        <taxon>Streptomycetaceae</taxon>
        <taxon>Streptantibioticus</taxon>
    </lineage>
</organism>
<dbReference type="AlphaFoldDB" id="F8JQH6"/>
<dbReference type="HOGENOM" id="CLU_2411835_0_0_11"/>
<dbReference type="PATRIC" id="fig|1003195.11.peg.6869"/>
<sequence>MSESVEIPADLIALERARHEALAALGGPDVGPPREWSARQRAEWEQRWEAYRRAAHAVNSHPVIRHAVATRTYRETRRALTRAVHPLGDGEE</sequence>
<dbReference type="KEGG" id="scy:SCATT_54480"/>